<evidence type="ECO:0000313" key="1">
    <source>
        <dbReference type="EMBL" id="MBF9235577.1"/>
    </source>
</evidence>
<keyword evidence="2" id="KW-1185">Reference proteome</keyword>
<evidence type="ECO:0000313" key="2">
    <source>
        <dbReference type="Proteomes" id="UP000599312"/>
    </source>
</evidence>
<accession>A0A931BZC0</accession>
<gene>
    <name evidence="1" type="ORF">I2H38_19630</name>
</gene>
<sequence length="95" mass="9831">MSDQTIIVSEPGASQVHVNGGAPDTVVIVSDQTASRVIVGRDSSDAINVVRPAYGNGLDGIPVNVTNPKMGDVISFNGAVFTNRDQTDLTDGGNF</sequence>
<dbReference type="AlphaFoldDB" id="A0A931BZC0"/>
<proteinExistence type="predicted"/>
<comment type="caution">
    <text evidence="1">The sequence shown here is derived from an EMBL/GenBank/DDBJ whole genome shotgun (WGS) entry which is preliminary data.</text>
</comment>
<name>A0A931BZC0_9HYPH</name>
<dbReference type="Proteomes" id="UP000599312">
    <property type="component" value="Unassembled WGS sequence"/>
</dbReference>
<protein>
    <submittedName>
        <fullName evidence="1">Uncharacterized protein</fullName>
    </submittedName>
</protein>
<dbReference type="RefSeq" id="WP_196273571.1">
    <property type="nucleotide sequence ID" value="NZ_JADQDO010000016.1"/>
</dbReference>
<reference evidence="1" key="1">
    <citation type="submission" date="2020-11" db="EMBL/GenBank/DDBJ databases">
        <authorList>
            <person name="Kim M.K."/>
        </authorList>
    </citation>
    <scope>NUCLEOTIDE SEQUENCE</scope>
    <source>
        <strain evidence="1">BT350</strain>
    </source>
</reference>
<organism evidence="1 2">
    <name type="scientific">Microvirga alba</name>
    <dbReference type="NCBI Taxonomy" id="2791025"/>
    <lineage>
        <taxon>Bacteria</taxon>
        <taxon>Pseudomonadati</taxon>
        <taxon>Pseudomonadota</taxon>
        <taxon>Alphaproteobacteria</taxon>
        <taxon>Hyphomicrobiales</taxon>
        <taxon>Methylobacteriaceae</taxon>
        <taxon>Microvirga</taxon>
    </lineage>
</organism>
<dbReference type="EMBL" id="JADQDO010000016">
    <property type="protein sequence ID" value="MBF9235577.1"/>
    <property type="molecule type" value="Genomic_DNA"/>
</dbReference>